<comment type="similarity">
    <text evidence="2">Belongs to the GSP F family.</text>
</comment>
<sequence length="404" mass="45143">MKFKYTARTKEGELQTGFVEAVNQETAGNILGGHNLFILSIEGSETKHWLDGLLRFFNRVRLVDLMVFTRQFATLLEASVPLGDAIKNLFRQTHNQILKEAVHEISSDVAAGLSLSQAMDRQPVFNEFYVNMIRSAEITGRLDSALNFLADYLEKEVSWQSKIKSALIYPLFVISLFVIVAIFLLVFVFPKLIPVFAESNVQLPIITKIFLSAGTFVIAWWWIIIIMVVLGAILITDYLKSKEGKNVANEIIVKIPVFGELFKKIYVARFAESLSVLISGGIPATQAIEITSHNIGNIIYRDILHEIAEKVRAGEMLSSLLSQNEYYFPALVGQMVAVGEATGRLNQMLSKISVFYSREVNNTLDNLSELIQPILISIVGIFVGLLFAAVLLPIFNLAQGFKTM</sequence>
<evidence type="ECO:0000256" key="2">
    <source>
        <dbReference type="ARBA" id="ARBA00005745"/>
    </source>
</evidence>
<feature type="domain" description="Type II secretion system protein GspF" evidence="9">
    <location>
        <begin position="270"/>
        <end position="393"/>
    </location>
</feature>
<dbReference type="AlphaFoldDB" id="A0A0G0GAW7"/>
<dbReference type="EMBL" id="LBSR01000003">
    <property type="protein sequence ID" value="KKQ23200.1"/>
    <property type="molecule type" value="Genomic_DNA"/>
</dbReference>
<evidence type="ECO:0000256" key="4">
    <source>
        <dbReference type="ARBA" id="ARBA00022519"/>
    </source>
</evidence>
<evidence type="ECO:0000313" key="11">
    <source>
        <dbReference type="Proteomes" id="UP000034044"/>
    </source>
</evidence>
<dbReference type="PRINTS" id="PR00812">
    <property type="entry name" value="BCTERIALGSPF"/>
</dbReference>
<keyword evidence="6 8" id="KW-1133">Transmembrane helix</keyword>
<dbReference type="Gene3D" id="1.20.81.30">
    <property type="entry name" value="Type II secretion system (T2SS), domain F"/>
    <property type="match status" value="2"/>
</dbReference>
<keyword evidence="3" id="KW-1003">Cell membrane</keyword>
<accession>A0A0G0GAW7</accession>
<evidence type="ECO:0000256" key="1">
    <source>
        <dbReference type="ARBA" id="ARBA00004429"/>
    </source>
</evidence>
<evidence type="ECO:0000256" key="3">
    <source>
        <dbReference type="ARBA" id="ARBA00022475"/>
    </source>
</evidence>
<keyword evidence="4" id="KW-0997">Cell inner membrane</keyword>
<keyword evidence="7 8" id="KW-0472">Membrane</keyword>
<proteinExistence type="inferred from homology"/>
<feature type="transmembrane region" description="Helical" evidence="8">
    <location>
        <begin position="209"/>
        <end position="235"/>
    </location>
</feature>
<evidence type="ECO:0000259" key="9">
    <source>
        <dbReference type="Pfam" id="PF00482"/>
    </source>
</evidence>
<feature type="transmembrane region" description="Helical" evidence="8">
    <location>
        <begin position="374"/>
        <end position="395"/>
    </location>
</feature>
<comment type="subcellular location">
    <subcellularLocation>
        <location evidence="1">Cell inner membrane</location>
        <topology evidence="1">Multi-pass membrane protein</topology>
    </subcellularLocation>
</comment>
<dbReference type="Pfam" id="PF00482">
    <property type="entry name" value="T2SSF"/>
    <property type="match status" value="2"/>
</dbReference>
<evidence type="ECO:0000256" key="7">
    <source>
        <dbReference type="ARBA" id="ARBA00023136"/>
    </source>
</evidence>
<comment type="caution">
    <text evidence="10">The sequence shown here is derived from an EMBL/GenBank/DDBJ whole genome shotgun (WGS) entry which is preliminary data.</text>
</comment>
<dbReference type="InterPro" id="IPR042094">
    <property type="entry name" value="T2SS_GspF_sf"/>
</dbReference>
<dbReference type="GO" id="GO:0005886">
    <property type="term" value="C:plasma membrane"/>
    <property type="evidence" value="ECO:0007669"/>
    <property type="project" value="UniProtKB-SubCell"/>
</dbReference>
<evidence type="ECO:0000256" key="6">
    <source>
        <dbReference type="ARBA" id="ARBA00022989"/>
    </source>
</evidence>
<dbReference type="InterPro" id="IPR018076">
    <property type="entry name" value="T2SS_GspF_dom"/>
</dbReference>
<reference evidence="10 11" key="1">
    <citation type="journal article" date="2015" name="Nature">
        <title>rRNA introns, odd ribosomes, and small enigmatic genomes across a large radiation of phyla.</title>
        <authorList>
            <person name="Brown C.T."/>
            <person name="Hug L.A."/>
            <person name="Thomas B.C."/>
            <person name="Sharon I."/>
            <person name="Castelle C.J."/>
            <person name="Singh A."/>
            <person name="Wilkins M.J."/>
            <person name="Williams K.H."/>
            <person name="Banfield J.F."/>
        </authorList>
    </citation>
    <scope>NUCLEOTIDE SEQUENCE [LARGE SCALE GENOMIC DNA]</scope>
</reference>
<dbReference type="FunFam" id="1.20.81.30:FF:000001">
    <property type="entry name" value="Type II secretion system protein F"/>
    <property type="match status" value="2"/>
</dbReference>
<evidence type="ECO:0000313" key="10">
    <source>
        <dbReference type="EMBL" id="KKQ23200.1"/>
    </source>
</evidence>
<protein>
    <submittedName>
        <fullName evidence="10">Type II secretion system F domain protein, type IV pilus assembly protein PilC</fullName>
    </submittedName>
</protein>
<feature type="domain" description="Type II secretion system protein GspF" evidence="9">
    <location>
        <begin position="68"/>
        <end position="190"/>
    </location>
</feature>
<organism evidence="10 11">
    <name type="scientific">Candidatus Wolfebacteria bacterium GW2011_GWC1_37_10</name>
    <dbReference type="NCBI Taxonomy" id="1619010"/>
    <lineage>
        <taxon>Bacteria</taxon>
        <taxon>Candidatus Wolfeibacteriota</taxon>
    </lineage>
</organism>
<feature type="transmembrane region" description="Helical" evidence="8">
    <location>
        <begin position="167"/>
        <end position="189"/>
    </location>
</feature>
<dbReference type="PANTHER" id="PTHR30012:SF0">
    <property type="entry name" value="TYPE II SECRETION SYSTEM PROTEIN F-RELATED"/>
    <property type="match status" value="1"/>
</dbReference>
<dbReference type="PANTHER" id="PTHR30012">
    <property type="entry name" value="GENERAL SECRETION PATHWAY PROTEIN"/>
    <property type="match status" value="1"/>
</dbReference>
<evidence type="ECO:0000256" key="5">
    <source>
        <dbReference type="ARBA" id="ARBA00022692"/>
    </source>
</evidence>
<gene>
    <name evidence="10" type="ORF">US36_C0003G0034</name>
</gene>
<evidence type="ECO:0000256" key="8">
    <source>
        <dbReference type="SAM" id="Phobius"/>
    </source>
</evidence>
<dbReference type="Proteomes" id="UP000034044">
    <property type="component" value="Unassembled WGS sequence"/>
</dbReference>
<name>A0A0G0GAW7_9BACT</name>
<dbReference type="InterPro" id="IPR003004">
    <property type="entry name" value="GspF/PilC"/>
</dbReference>
<keyword evidence="5 8" id="KW-0812">Transmembrane</keyword>